<evidence type="ECO:0000256" key="1">
    <source>
        <dbReference type="ARBA" id="ARBA00008857"/>
    </source>
</evidence>
<feature type="region of interest" description="Disordered" evidence="4">
    <location>
        <begin position="339"/>
        <end position="368"/>
    </location>
</feature>
<keyword evidence="3" id="KW-0233">DNA recombination</keyword>
<dbReference type="AlphaFoldDB" id="A0A9X3MNV1"/>
<sequence length="368" mass="41113">MSGRIRTGEIKRTTGGWAIRYRDARGHRKQRGGFRTKGEAKLALDDELRKARLGPLYRPDVTLQQLVDAFLDQYQGAPASKSWLSHYLVKATDAFGDQAIGDLNALDVSRWRAKMPETMRHGAHRALRQVLASAVRWQWIERNVALDVKNPQHPKAEFVPFETWDEVDGVAAELGPFGPIAVFCVGTGVRPEEAFGADWSDVDLKAGVFTIRRAYAKGTLKTYAKTVRSRRRVPIRAKVIASLETVQHREGILFPAAEGGRIDINNWRSREWTPALKAAGVEHRRIYDMRHTFATWSLAAGMSIFTLARRMGTSVPVIDATYGHLAIDADGNDRELLDAYDESKGHVVGTEDGDEPDSNRPENDETAP</sequence>
<evidence type="ECO:0000256" key="2">
    <source>
        <dbReference type="ARBA" id="ARBA00023125"/>
    </source>
</evidence>
<dbReference type="Proteomes" id="UP001149140">
    <property type="component" value="Unassembled WGS sequence"/>
</dbReference>
<proteinExistence type="inferred from homology"/>
<dbReference type="InterPro" id="IPR002104">
    <property type="entry name" value="Integrase_catalytic"/>
</dbReference>
<dbReference type="CDD" id="cd01189">
    <property type="entry name" value="INT_ICEBs1_C_like"/>
    <property type="match status" value="1"/>
</dbReference>
<dbReference type="GO" id="GO:0015074">
    <property type="term" value="P:DNA integration"/>
    <property type="evidence" value="ECO:0007669"/>
    <property type="project" value="InterPro"/>
</dbReference>
<protein>
    <submittedName>
        <fullName evidence="6">Site-specific integrase</fullName>
    </submittedName>
</protein>
<dbReference type="Gene3D" id="1.10.443.10">
    <property type="entry name" value="Intergrase catalytic core"/>
    <property type="match status" value="1"/>
</dbReference>
<gene>
    <name evidence="6" type="ORF">OM076_04830</name>
</gene>
<dbReference type="GO" id="GO:0006310">
    <property type="term" value="P:DNA recombination"/>
    <property type="evidence" value="ECO:0007669"/>
    <property type="project" value="UniProtKB-KW"/>
</dbReference>
<evidence type="ECO:0000256" key="4">
    <source>
        <dbReference type="SAM" id="MobiDB-lite"/>
    </source>
</evidence>
<dbReference type="InterPro" id="IPR010998">
    <property type="entry name" value="Integrase_recombinase_N"/>
</dbReference>
<name>A0A9X3MNV1_9ACTN</name>
<dbReference type="InterPro" id="IPR013762">
    <property type="entry name" value="Integrase-like_cat_sf"/>
</dbReference>
<keyword evidence="2" id="KW-0238">DNA-binding</keyword>
<dbReference type="SUPFAM" id="SSF56349">
    <property type="entry name" value="DNA breaking-rejoining enzymes"/>
    <property type="match status" value="1"/>
</dbReference>
<reference evidence="6" key="1">
    <citation type="submission" date="2022-10" db="EMBL/GenBank/DDBJ databases">
        <title>The WGS of Solirubrobacter ginsenosidimutans DSM 21036.</title>
        <authorList>
            <person name="Jiang Z."/>
        </authorList>
    </citation>
    <scope>NUCLEOTIDE SEQUENCE</scope>
    <source>
        <strain evidence="6">DSM 21036</strain>
    </source>
</reference>
<evidence type="ECO:0000256" key="3">
    <source>
        <dbReference type="ARBA" id="ARBA00023172"/>
    </source>
</evidence>
<dbReference type="Pfam" id="PF00589">
    <property type="entry name" value="Phage_integrase"/>
    <property type="match status" value="1"/>
</dbReference>
<evidence type="ECO:0000259" key="5">
    <source>
        <dbReference type="PROSITE" id="PS51898"/>
    </source>
</evidence>
<organism evidence="6 7">
    <name type="scientific">Solirubrobacter ginsenosidimutans</name>
    <dbReference type="NCBI Taxonomy" id="490573"/>
    <lineage>
        <taxon>Bacteria</taxon>
        <taxon>Bacillati</taxon>
        <taxon>Actinomycetota</taxon>
        <taxon>Thermoleophilia</taxon>
        <taxon>Solirubrobacterales</taxon>
        <taxon>Solirubrobacteraceae</taxon>
        <taxon>Solirubrobacter</taxon>
    </lineage>
</organism>
<dbReference type="RefSeq" id="WP_270038322.1">
    <property type="nucleotide sequence ID" value="NZ_JAPDOD010000002.1"/>
</dbReference>
<feature type="domain" description="Tyr recombinase" evidence="5">
    <location>
        <begin position="157"/>
        <end position="338"/>
    </location>
</feature>
<dbReference type="GO" id="GO:0003677">
    <property type="term" value="F:DNA binding"/>
    <property type="evidence" value="ECO:0007669"/>
    <property type="project" value="UniProtKB-KW"/>
</dbReference>
<dbReference type="PANTHER" id="PTHR30349:SF64">
    <property type="entry name" value="PROPHAGE INTEGRASE INTD-RELATED"/>
    <property type="match status" value="1"/>
</dbReference>
<dbReference type="Gene3D" id="1.10.150.130">
    <property type="match status" value="1"/>
</dbReference>
<keyword evidence="7" id="KW-1185">Reference proteome</keyword>
<dbReference type="InterPro" id="IPR011010">
    <property type="entry name" value="DNA_brk_join_enz"/>
</dbReference>
<dbReference type="PANTHER" id="PTHR30349">
    <property type="entry name" value="PHAGE INTEGRASE-RELATED"/>
    <property type="match status" value="1"/>
</dbReference>
<dbReference type="InterPro" id="IPR050090">
    <property type="entry name" value="Tyrosine_recombinase_XerCD"/>
</dbReference>
<evidence type="ECO:0000313" key="6">
    <source>
        <dbReference type="EMBL" id="MDA0159580.1"/>
    </source>
</evidence>
<feature type="compositionally biased region" description="Basic and acidic residues" evidence="4">
    <location>
        <begin position="357"/>
        <end position="368"/>
    </location>
</feature>
<dbReference type="PROSITE" id="PS51898">
    <property type="entry name" value="TYR_RECOMBINASE"/>
    <property type="match status" value="1"/>
</dbReference>
<accession>A0A9X3MNV1</accession>
<comment type="caution">
    <text evidence="6">The sequence shown here is derived from an EMBL/GenBank/DDBJ whole genome shotgun (WGS) entry which is preliminary data.</text>
</comment>
<dbReference type="EMBL" id="JAPDOD010000002">
    <property type="protein sequence ID" value="MDA0159580.1"/>
    <property type="molecule type" value="Genomic_DNA"/>
</dbReference>
<evidence type="ECO:0000313" key="7">
    <source>
        <dbReference type="Proteomes" id="UP001149140"/>
    </source>
</evidence>
<comment type="similarity">
    <text evidence="1">Belongs to the 'phage' integrase family.</text>
</comment>